<evidence type="ECO:0000256" key="2">
    <source>
        <dbReference type="ARBA" id="ARBA00022840"/>
    </source>
</evidence>
<keyword evidence="8" id="KW-1185">Reference proteome</keyword>
<protein>
    <submittedName>
        <fullName evidence="7">UPF0042 nucleotide-binding protein</fullName>
    </submittedName>
</protein>
<sequence length="287" mass="32220">MQLVIITGLSGAGKTRAINVLEDIGFFCADNMPPMLIPKFAELCSQSDGKISKIAVVTDIRGGNMFSGLVDSLDEMKKNGYRYKILFLDCRDDVLIRRYKETRRKHPLVDSENASVENAIAVERVMLKKIKSMADYVIDTSILSTAQLKERISALFLEDNSSGMLVNCMSFGFKYGLPSEADLVFDVRCLPNPFYYDELKPKSGLDKEVHDFVLSFEESRTFLSKIKDLIDFTLPLYTNEGKSQLVVAIGCTGGKHRSVTFAQELSKYLNEKGIIAIANHRDITKDR</sequence>
<evidence type="ECO:0000313" key="7">
    <source>
        <dbReference type="EMBL" id="SDN36817.1"/>
    </source>
</evidence>
<proteinExistence type="inferred from homology"/>
<dbReference type="SUPFAM" id="SSF52540">
    <property type="entry name" value="P-loop containing nucleoside triphosphate hydrolases"/>
    <property type="match status" value="1"/>
</dbReference>
<evidence type="ECO:0000256" key="4">
    <source>
        <dbReference type="HAMAP-Rule" id="MF_00636"/>
    </source>
</evidence>
<dbReference type="InterPro" id="IPR053930">
    <property type="entry name" value="RapZ-like_N"/>
</dbReference>
<dbReference type="InterPro" id="IPR053931">
    <property type="entry name" value="RapZ_C"/>
</dbReference>
<dbReference type="Pfam" id="PF22740">
    <property type="entry name" value="PapZ_C"/>
    <property type="match status" value="1"/>
</dbReference>
<evidence type="ECO:0000259" key="6">
    <source>
        <dbReference type="Pfam" id="PF22740"/>
    </source>
</evidence>
<organism evidence="7 8">
    <name type="scientific">Acetanaerobacterium elongatum</name>
    <dbReference type="NCBI Taxonomy" id="258515"/>
    <lineage>
        <taxon>Bacteria</taxon>
        <taxon>Bacillati</taxon>
        <taxon>Bacillota</taxon>
        <taxon>Clostridia</taxon>
        <taxon>Eubacteriales</taxon>
        <taxon>Oscillospiraceae</taxon>
        <taxon>Acetanaerobacterium</taxon>
    </lineage>
</organism>
<dbReference type="InterPro" id="IPR005337">
    <property type="entry name" value="RapZ-like"/>
</dbReference>
<evidence type="ECO:0000259" key="5">
    <source>
        <dbReference type="Pfam" id="PF03668"/>
    </source>
</evidence>
<dbReference type="Proteomes" id="UP000199182">
    <property type="component" value="Unassembled WGS sequence"/>
</dbReference>
<dbReference type="GO" id="GO:0005524">
    <property type="term" value="F:ATP binding"/>
    <property type="evidence" value="ECO:0007669"/>
    <property type="project" value="UniProtKB-UniRule"/>
</dbReference>
<dbReference type="PIRSF" id="PIRSF005052">
    <property type="entry name" value="P-loopkin"/>
    <property type="match status" value="1"/>
</dbReference>
<keyword evidence="1 4" id="KW-0547">Nucleotide-binding</keyword>
<dbReference type="STRING" id="258515.SAMN05192585_11738"/>
<feature type="binding site" evidence="4">
    <location>
        <begin position="8"/>
        <end position="15"/>
    </location>
    <ligand>
        <name>ATP</name>
        <dbReference type="ChEBI" id="CHEBI:30616"/>
    </ligand>
</feature>
<dbReference type="NCBIfam" id="NF003828">
    <property type="entry name" value="PRK05416.1"/>
    <property type="match status" value="1"/>
</dbReference>
<feature type="domain" description="RapZ C-terminal" evidence="6">
    <location>
        <begin position="165"/>
        <end position="283"/>
    </location>
</feature>
<gene>
    <name evidence="7" type="ORF">SAMN05192585_11738</name>
</gene>
<evidence type="ECO:0000256" key="3">
    <source>
        <dbReference type="ARBA" id="ARBA00023134"/>
    </source>
</evidence>
<evidence type="ECO:0000256" key="1">
    <source>
        <dbReference type="ARBA" id="ARBA00022741"/>
    </source>
</evidence>
<feature type="binding site" evidence="4">
    <location>
        <begin position="59"/>
        <end position="62"/>
    </location>
    <ligand>
        <name>GTP</name>
        <dbReference type="ChEBI" id="CHEBI:37565"/>
    </ligand>
</feature>
<dbReference type="Gene3D" id="3.40.50.300">
    <property type="entry name" value="P-loop containing nucleotide triphosphate hydrolases"/>
    <property type="match status" value="1"/>
</dbReference>
<dbReference type="HAMAP" id="MF_00636">
    <property type="entry name" value="RapZ_like"/>
    <property type="match status" value="1"/>
</dbReference>
<dbReference type="InterPro" id="IPR027417">
    <property type="entry name" value="P-loop_NTPase"/>
</dbReference>
<name>A0A1H0ATL6_9FIRM</name>
<dbReference type="EMBL" id="FNID01000017">
    <property type="protein sequence ID" value="SDN36817.1"/>
    <property type="molecule type" value="Genomic_DNA"/>
</dbReference>
<dbReference type="OrthoDB" id="9784461at2"/>
<dbReference type="RefSeq" id="WP_092640237.1">
    <property type="nucleotide sequence ID" value="NZ_FNID01000017.1"/>
</dbReference>
<keyword evidence="3 4" id="KW-0342">GTP-binding</keyword>
<dbReference type="Pfam" id="PF03668">
    <property type="entry name" value="RapZ-like_N"/>
    <property type="match status" value="1"/>
</dbReference>
<keyword evidence="2 4" id="KW-0067">ATP-binding</keyword>
<dbReference type="PANTHER" id="PTHR30448:SF0">
    <property type="entry name" value="RNASE ADAPTER PROTEIN RAPZ"/>
    <property type="match status" value="1"/>
</dbReference>
<feature type="domain" description="RapZ-like N-terminal" evidence="5">
    <location>
        <begin position="1"/>
        <end position="158"/>
    </location>
</feature>
<dbReference type="GO" id="GO:0005525">
    <property type="term" value="F:GTP binding"/>
    <property type="evidence" value="ECO:0007669"/>
    <property type="project" value="UniProtKB-UniRule"/>
</dbReference>
<reference evidence="7 8" key="1">
    <citation type="submission" date="2016-10" db="EMBL/GenBank/DDBJ databases">
        <authorList>
            <person name="de Groot N.N."/>
        </authorList>
    </citation>
    <scope>NUCLEOTIDE SEQUENCE [LARGE SCALE GENOMIC DNA]</scope>
    <source>
        <strain evidence="7 8">CGMCC 1.5012</strain>
    </source>
</reference>
<evidence type="ECO:0000313" key="8">
    <source>
        <dbReference type="Proteomes" id="UP000199182"/>
    </source>
</evidence>
<accession>A0A1H0ATL6</accession>
<dbReference type="PANTHER" id="PTHR30448">
    <property type="entry name" value="RNASE ADAPTER PROTEIN RAPZ"/>
    <property type="match status" value="1"/>
</dbReference>
<dbReference type="AlphaFoldDB" id="A0A1H0ATL6"/>